<evidence type="ECO:0000313" key="6">
    <source>
        <dbReference type="Proteomes" id="UP000318483"/>
    </source>
</evidence>
<keyword evidence="3" id="KW-0804">Transcription</keyword>
<dbReference type="InterPro" id="IPR000835">
    <property type="entry name" value="HTH_MarR-typ"/>
</dbReference>
<dbReference type="GO" id="GO:0003700">
    <property type="term" value="F:DNA-binding transcription factor activity"/>
    <property type="evidence" value="ECO:0007669"/>
    <property type="project" value="InterPro"/>
</dbReference>
<dbReference type="PROSITE" id="PS01117">
    <property type="entry name" value="HTH_MARR_1"/>
    <property type="match status" value="1"/>
</dbReference>
<sequence length="147" mass="16532">MTNPADQRAFIDKAIKIVRDLRVMFDARAQAMGLTYSRGRALAVIARNEGSTQRELAELLDIETPSLKRLLDGLETSGFIDRRAVEGDRRANSIRLTEGARDQADTILDFMADMRGQVFDGIPPEEIATAQDVLDRVLANIRRMRQE</sequence>
<dbReference type="InterPro" id="IPR023187">
    <property type="entry name" value="Tscrpt_reg_MarR-type_CS"/>
</dbReference>
<feature type="domain" description="HTH marR-type" evidence="4">
    <location>
        <begin position="7"/>
        <end position="139"/>
    </location>
</feature>
<evidence type="ECO:0000313" key="5">
    <source>
        <dbReference type="EMBL" id="QDY70040.1"/>
    </source>
</evidence>
<dbReference type="PANTHER" id="PTHR42756">
    <property type="entry name" value="TRANSCRIPTIONAL REGULATOR, MARR"/>
    <property type="match status" value="1"/>
</dbReference>
<dbReference type="PROSITE" id="PS50995">
    <property type="entry name" value="HTH_MARR_2"/>
    <property type="match status" value="1"/>
</dbReference>
<keyword evidence="1" id="KW-0805">Transcription regulation</keyword>
<evidence type="ECO:0000256" key="1">
    <source>
        <dbReference type="ARBA" id="ARBA00023015"/>
    </source>
</evidence>
<accession>A0A5B8J6S7</accession>
<evidence type="ECO:0000259" key="4">
    <source>
        <dbReference type="PROSITE" id="PS50995"/>
    </source>
</evidence>
<dbReference type="RefSeq" id="WP_146365416.1">
    <property type="nucleotide sequence ID" value="NZ_CP042261.1"/>
</dbReference>
<dbReference type="AlphaFoldDB" id="A0A5B8J6S7"/>
<dbReference type="InterPro" id="IPR036388">
    <property type="entry name" value="WH-like_DNA-bd_sf"/>
</dbReference>
<dbReference type="SMART" id="SM00347">
    <property type="entry name" value="HTH_MARR"/>
    <property type="match status" value="1"/>
</dbReference>
<evidence type="ECO:0000256" key="3">
    <source>
        <dbReference type="ARBA" id="ARBA00023163"/>
    </source>
</evidence>
<dbReference type="OrthoDB" id="8452803at2"/>
<evidence type="ECO:0000256" key="2">
    <source>
        <dbReference type="ARBA" id="ARBA00023125"/>
    </source>
</evidence>
<dbReference type="Gene3D" id="1.10.10.10">
    <property type="entry name" value="Winged helix-like DNA-binding domain superfamily/Winged helix DNA-binding domain"/>
    <property type="match status" value="1"/>
</dbReference>
<dbReference type="SUPFAM" id="SSF46785">
    <property type="entry name" value="Winged helix' DNA-binding domain"/>
    <property type="match status" value="1"/>
</dbReference>
<name>A0A5B8J6S7_9RHOB</name>
<dbReference type="PANTHER" id="PTHR42756:SF1">
    <property type="entry name" value="TRANSCRIPTIONAL REPRESSOR OF EMRAB OPERON"/>
    <property type="match status" value="1"/>
</dbReference>
<dbReference type="PRINTS" id="PR00598">
    <property type="entry name" value="HTHMARR"/>
</dbReference>
<proteinExistence type="predicted"/>
<dbReference type="KEGG" id="lit:FPZ52_10700"/>
<protein>
    <submittedName>
        <fullName evidence="5">MarR family transcriptional regulator</fullName>
    </submittedName>
</protein>
<dbReference type="Proteomes" id="UP000318483">
    <property type="component" value="Chromosome"/>
</dbReference>
<dbReference type="InterPro" id="IPR036390">
    <property type="entry name" value="WH_DNA-bd_sf"/>
</dbReference>
<dbReference type="Pfam" id="PF12802">
    <property type="entry name" value="MarR_2"/>
    <property type="match status" value="1"/>
</dbReference>
<reference evidence="5 6" key="1">
    <citation type="submission" date="2019-07" db="EMBL/GenBank/DDBJ databases">
        <title>Litoreibacter alkalisoli sp. nov., isolated from saline-alkaline soil.</title>
        <authorList>
            <person name="Wang S."/>
            <person name="Xu L."/>
            <person name="Xing Y.-T."/>
            <person name="Sun J.-Q."/>
        </authorList>
    </citation>
    <scope>NUCLEOTIDE SEQUENCE [LARGE SCALE GENOMIC DNA]</scope>
    <source>
        <strain evidence="5 6">LN3S51</strain>
    </source>
</reference>
<organism evidence="5 6">
    <name type="scientific">Qingshengfaniella alkalisoli</name>
    <dbReference type="NCBI Taxonomy" id="2599296"/>
    <lineage>
        <taxon>Bacteria</taxon>
        <taxon>Pseudomonadati</taxon>
        <taxon>Pseudomonadota</taxon>
        <taxon>Alphaproteobacteria</taxon>
        <taxon>Rhodobacterales</taxon>
        <taxon>Paracoccaceae</taxon>
        <taxon>Qingshengfaniella</taxon>
    </lineage>
</organism>
<dbReference type="GO" id="GO:0003677">
    <property type="term" value="F:DNA binding"/>
    <property type="evidence" value="ECO:0007669"/>
    <property type="project" value="UniProtKB-KW"/>
</dbReference>
<dbReference type="EMBL" id="CP042261">
    <property type="protein sequence ID" value="QDY70040.1"/>
    <property type="molecule type" value="Genomic_DNA"/>
</dbReference>
<gene>
    <name evidence="5" type="ORF">FPZ52_10700</name>
</gene>
<keyword evidence="2" id="KW-0238">DNA-binding</keyword>
<keyword evidence="6" id="KW-1185">Reference proteome</keyword>